<name>A0A7K0CQQ4_9ACTN</name>
<protein>
    <submittedName>
        <fullName evidence="3">Uncharacterized protein</fullName>
    </submittedName>
</protein>
<evidence type="ECO:0000313" key="3">
    <source>
        <dbReference type="EMBL" id="MQY15806.1"/>
    </source>
</evidence>
<dbReference type="SUPFAM" id="SSF69318">
    <property type="entry name" value="Integrin alpha N-terminal domain"/>
    <property type="match status" value="1"/>
</dbReference>
<comment type="caution">
    <text evidence="3">The sequence shown here is derived from an EMBL/GenBank/DDBJ whole genome shotgun (WGS) entry which is preliminary data.</text>
</comment>
<dbReference type="Pfam" id="PF13517">
    <property type="entry name" value="FG-GAP_3"/>
    <property type="match status" value="1"/>
</dbReference>
<dbReference type="Gene3D" id="2.60.40.4070">
    <property type="match status" value="1"/>
</dbReference>
<gene>
    <name evidence="3" type="ORF">SRB5_59970</name>
</gene>
<evidence type="ECO:0000313" key="4">
    <source>
        <dbReference type="Proteomes" id="UP000466345"/>
    </source>
</evidence>
<evidence type="ECO:0000256" key="1">
    <source>
        <dbReference type="ARBA" id="ARBA00022729"/>
    </source>
</evidence>
<dbReference type="Gene3D" id="2.130.10.130">
    <property type="entry name" value="Integrin alpha, N-terminal"/>
    <property type="match status" value="1"/>
</dbReference>
<feature type="signal peptide" evidence="2">
    <location>
        <begin position="1"/>
        <end position="33"/>
    </location>
</feature>
<evidence type="ECO:0000256" key="2">
    <source>
        <dbReference type="SAM" id="SignalP"/>
    </source>
</evidence>
<dbReference type="InterPro" id="IPR013517">
    <property type="entry name" value="FG-GAP"/>
</dbReference>
<dbReference type="InterPro" id="IPR006311">
    <property type="entry name" value="TAT_signal"/>
</dbReference>
<dbReference type="InterPro" id="IPR028994">
    <property type="entry name" value="Integrin_alpha_N"/>
</dbReference>
<accession>A0A7K0CQQ4</accession>
<feature type="chain" id="PRO_5039189040" evidence="2">
    <location>
        <begin position="34"/>
        <end position="1025"/>
    </location>
</feature>
<dbReference type="Proteomes" id="UP000466345">
    <property type="component" value="Unassembled WGS sequence"/>
</dbReference>
<keyword evidence="4" id="KW-1185">Reference proteome</keyword>
<dbReference type="PANTHER" id="PTHR44103">
    <property type="entry name" value="PROPROTEIN CONVERTASE P"/>
    <property type="match status" value="1"/>
</dbReference>
<organism evidence="3 4">
    <name type="scientific">Streptomyces smaragdinus</name>
    <dbReference type="NCBI Taxonomy" id="2585196"/>
    <lineage>
        <taxon>Bacteria</taxon>
        <taxon>Bacillati</taxon>
        <taxon>Actinomycetota</taxon>
        <taxon>Actinomycetes</taxon>
        <taxon>Kitasatosporales</taxon>
        <taxon>Streptomycetaceae</taxon>
        <taxon>Streptomyces</taxon>
    </lineage>
</organism>
<proteinExistence type="predicted"/>
<dbReference type="PANTHER" id="PTHR44103:SF1">
    <property type="entry name" value="PROPROTEIN CONVERTASE P"/>
    <property type="match status" value="1"/>
</dbReference>
<reference evidence="3 4" key="1">
    <citation type="submission" date="2019-10" db="EMBL/GenBank/DDBJ databases">
        <title>Streptomyces smaragdinus sp. nov. and Streptomyces fabii sp. nov., isolated from the gut of fungus growing-termite Macrotermes natalensis.</title>
        <authorList>
            <person name="Schwitalla J."/>
            <person name="Benndorf R."/>
            <person name="Martin K."/>
            <person name="De Beer W."/>
            <person name="Kaster A.-K."/>
            <person name="Vollmers J."/>
            <person name="Poulsen M."/>
            <person name="Beemelmanns C."/>
        </authorList>
    </citation>
    <scope>NUCLEOTIDE SEQUENCE [LARGE SCALE GENOMIC DNA]</scope>
    <source>
        <strain evidence="3 4">RB5</strain>
    </source>
</reference>
<dbReference type="PROSITE" id="PS51318">
    <property type="entry name" value="TAT"/>
    <property type="match status" value="1"/>
</dbReference>
<sequence length="1025" mass="108683">MNPRRAAGRRTFVLGALSAAVVGALLGPLPQAAAEDAAEVVIPAKPSQIAHGALLLHTDPAYGPTGAGLTGALHYEEAADRLNQDFLWTRYSDGRSFEVPDARTFNGGSNGEDAQVWLQDGTVHIRDAATGTQQTVAIPPDAVYNATYGTTVVAYATAPNAEGQERIVRTDYLRPDGDNVSLPLAAPDGSKQGLPVAADARHFATRITHQDGTARWRLLDRETLEPAGETAPVPSDYSRVAMGSSYIAFFKKERSRTVLVVPRNDIGAQPVEVTLETGLDTYMPQGLSVVGDWLVYVTVYNVVMAAPINGGEPVQLLFDSMDDLSRTSDGAAVVTGGRRPGDWAIRRITGGTDGPPTVSVVKQLPVWPVRVNGLSLAHGRLHYAEGTPAYTRTEWTRTLSVGPGTPTYSDASKVTRYLGLGPCPAADTACAQLHLTGDGRSVAVSPPSTMEIADRSSNYERVTVPAGAQITDALGNYVLYTDPATNRQTVHQIGKGKLFDRAATAAALWDHDVWVPGSQPGTVAQLRATDGTKRTETAIGAPCVPAELQVNAHWIYYACPDAGPAGVYDRTTKATVSVPSGDALLGDGYLVTHDKAAGHLRLRNLTDGTTRTIGDLPDTGRTQRHIRWTVDRFGGSVAYVDEAERIHVVPTGVTASPVAAVQVTGSEDLVLGKDMATLPGHFNAILTKPVSSWTFSVVRGGEDTAVYTRTGGEARGRLRVDWNGKDSGGKYMRDGVYIWTLTATPADGRGAPLTDDGGIILKGNSHRREHIWPAGTTRTNAPDMLTLNTRGEFTFHRGTGTGGYATTGKVSGGGWPQTAKAVPFGDLNGDTCNDVLVQIGDELRAYRPACGGALASTTPYTKLSTGWSKYNLLTSPGDMTNDGRPDLLARESATGDIYLFAGADGGKLAARTKIRTGWAAYNLISGAGDLNGDGFGDLLTRHTDGTLYWYAGLGTGQFKERVKIFSGWGGSYTSLVGAGDITGDGKADMVVRDKNGVLYRNNGDGKGGFSSKTQLATGWTYVGLF</sequence>
<dbReference type="AlphaFoldDB" id="A0A7K0CQQ4"/>
<keyword evidence="1 2" id="KW-0732">Signal</keyword>
<dbReference type="EMBL" id="WEGJ01000039">
    <property type="protein sequence ID" value="MQY15806.1"/>
    <property type="molecule type" value="Genomic_DNA"/>
</dbReference>